<feature type="non-terminal residue" evidence="1">
    <location>
        <position position="1"/>
    </location>
</feature>
<comment type="caution">
    <text evidence="1">The sequence shown here is derived from an EMBL/GenBank/DDBJ whole genome shotgun (WGS) entry which is preliminary data.</text>
</comment>
<gene>
    <name evidence="1" type="ORF">DM01DRAFT_1292293</name>
</gene>
<accession>A0A1X2G8U1</accession>
<dbReference type="OrthoDB" id="2448606at2759"/>
<reference evidence="1 2" key="1">
    <citation type="submission" date="2016-07" db="EMBL/GenBank/DDBJ databases">
        <title>Pervasive Adenine N6-methylation of Active Genes in Fungi.</title>
        <authorList>
            <consortium name="DOE Joint Genome Institute"/>
            <person name="Mondo S.J."/>
            <person name="Dannebaum R.O."/>
            <person name="Kuo R.C."/>
            <person name="Labutti K."/>
            <person name="Haridas S."/>
            <person name="Kuo A."/>
            <person name="Salamov A."/>
            <person name="Ahrendt S.R."/>
            <person name="Lipzen A."/>
            <person name="Sullivan W."/>
            <person name="Andreopoulos W.B."/>
            <person name="Clum A."/>
            <person name="Lindquist E."/>
            <person name="Daum C."/>
            <person name="Ramamoorthy G.K."/>
            <person name="Gryganskyi A."/>
            <person name="Culley D."/>
            <person name="Magnuson J.K."/>
            <person name="James T.Y."/>
            <person name="O'Malley M.A."/>
            <person name="Stajich J.E."/>
            <person name="Spatafora J.W."/>
            <person name="Visel A."/>
            <person name="Grigoriev I.V."/>
        </authorList>
    </citation>
    <scope>NUCLEOTIDE SEQUENCE [LARGE SCALE GENOMIC DNA]</scope>
    <source>
        <strain evidence="1 2">NRRL 3301</strain>
    </source>
</reference>
<sequence length="67" mass="7387">TEDGVNTGFGEVKRHSMAVNHHLVNWDLIRLGIFGKDAIDVHNLAGNLSIHVFGKLTQPKTTQTSHL</sequence>
<organism evidence="1 2">
    <name type="scientific">Hesseltinella vesiculosa</name>
    <dbReference type="NCBI Taxonomy" id="101127"/>
    <lineage>
        <taxon>Eukaryota</taxon>
        <taxon>Fungi</taxon>
        <taxon>Fungi incertae sedis</taxon>
        <taxon>Mucoromycota</taxon>
        <taxon>Mucoromycotina</taxon>
        <taxon>Mucoromycetes</taxon>
        <taxon>Mucorales</taxon>
        <taxon>Cunninghamellaceae</taxon>
        <taxon>Hesseltinella</taxon>
    </lineage>
</organism>
<protein>
    <submittedName>
        <fullName evidence="1">Uncharacterized protein</fullName>
    </submittedName>
</protein>
<evidence type="ECO:0000313" key="2">
    <source>
        <dbReference type="Proteomes" id="UP000242146"/>
    </source>
</evidence>
<proteinExistence type="predicted"/>
<evidence type="ECO:0000313" key="1">
    <source>
        <dbReference type="EMBL" id="ORX47964.1"/>
    </source>
</evidence>
<keyword evidence="2" id="KW-1185">Reference proteome</keyword>
<dbReference type="Proteomes" id="UP000242146">
    <property type="component" value="Unassembled WGS sequence"/>
</dbReference>
<dbReference type="EMBL" id="MCGT01000031">
    <property type="protein sequence ID" value="ORX47964.1"/>
    <property type="molecule type" value="Genomic_DNA"/>
</dbReference>
<name>A0A1X2G8U1_9FUNG</name>
<dbReference type="AlphaFoldDB" id="A0A1X2G8U1"/>